<dbReference type="Proteomes" id="UP000038045">
    <property type="component" value="Unplaced"/>
</dbReference>
<sequence length="293" mass="33737">MKKATVYIALIGLIACSQLIICQDRKNPPNEGNQELGIQQPRESNNLNNQWEQQPQRPNNGNSGNGQNQQQPPRPNPENDQQQPPRPNPGNGQQQPPRPNTGNGQQQPPRPNTGNGQQQPPRPNTGNDQQQPPRPNTGNGQQQPPRPNTGNGQQQLPRPNTGNGQQQPPRPNGNYDTPIWNPNQPWNGNHWNNPWNGYYYPVYQQRPIGNWRPRYVGNQQTSFYPWNHNYNSYNYADKYAYEFFQRNGYSVQSAYAFCYNDYIQRIIRQSRAVERFCNNFKKTYASPTYPRGV</sequence>
<feature type="region of interest" description="Disordered" evidence="1">
    <location>
        <begin position="29"/>
        <end position="181"/>
    </location>
</feature>
<dbReference type="AlphaFoldDB" id="A0A0N5A3V9"/>
<organism evidence="3 4">
    <name type="scientific">Parastrongyloides trichosuri</name>
    <name type="common">Possum-specific nematode worm</name>
    <dbReference type="NCBI Taxonomy" id="131310"/>
    <lineage>
        <taxon>Eukaryota</taxon>
        <taxon>Metazoa</taxon>
        <taxon>Ecdysozoa</taxon>
        <taxon>Nematoda</taxon>
        <taxon>Chromadorea</taxon>
        <taxon>Rhabditida</taxon>
        <taxon>Tylenchina</taxon>
        <taxon>Panagrolaimomorpha</taxon>
        <taxon>Strongyloidoidea</taxon>
        <taxon>Strongyloididae</taxon>
        <taxon>Parastrongyloides</taxon>
    </lineage>
</organism>
<feature type="compositionally biased region" description="Low complexity" evidence="1">
    <location>
        <begin position="78"/>
        <end position="127"/>
    </location>
</feature>
<feature type="chain" id="PRO_5005892635" evidence="2">
    <location>
        <begin position="23"/>
        <end position="293"/>
    </location>
</feature>
<evidence type="ECO:0000313" key="4">
    <source>
        <dbReference type="WBParaSite" id="PTRK_0001631300.1"/>
    </source>
</evidence>
<keyword evidence="2" id="KW-0732">Signal</keyword>
<dbReference type="PROSITE" id="PS51257">
    <property type="entry name" value="PROKAR_LIPOPROTEIN"/>
    <property type="match status" value="1"/>
</dbReference>
<accession>A0A0N5A3V9</accession>
<feature type="compositionally biased region" description="Polar residues" evidence="1">
    <location>
        <begin position="128"/>
        <end position="167"/>
    </location>
</feature>
<evidence type="ECO:0000256" key="1">
    <source>
        <dbReference type="SAM" id="MobiDB-lite"/>
    </source>
</evidence>
<keyword evidence="3" id="KW-1185">Reference proteome</keyword>
<name>A0A0N5A3V9_PARTI</name>
<feature type="signal peptide" evidence="2">
    <location>
        <begin position="1"/>
        <end position="22"/>
    </location>
</feature>
<reference evidence="4" key="1">
    <citation type="submission" date="2017-02" db="UniProtKB">
        <authorList>
            <consortium name="WormBaseParasite"/>
        </authorList>
    </citation>
    <scope>IDENTIFICATION</scope>
</reference>
<proteinExistence type="predicted"/>
<protein>
    <submittedName>
        <fullName evidence="4">Translation initiation factor IF-2</fullName>
    </submittedName>
</protein>
<evidence type="ECO:0000256" key="2">
    <source>
        <dbReference type="SAM" id="SignalP"/>
    </source>
</evidence>
<dbReference type="WBParaSite" id="PTRK_0001631300.1">
    <property type="protein sequence ID" value="PTRK_0001631300.1"/>
    <property type="gene ID" value="PTRK_0001631300"/>
</dbReference>
<evidence type="ECO:0000313" key="3">
    <source>
        <dbReference type="Proteomes" id="UP000038045"/>
    </source>
</evidence>
<dbReference type="STRING" id="131310.A0A0N5A3V9"/>
<feature type="compositionally biased region" description="Low complexity" evidence="1">
    <location>
        <begin position="53"/>
        <end position="71"/>
    </location>
</feature>
<feature type="compositionally biased region" description="Polar residues" evidence="1">
    <location>
        <begin position="30"/>
        <end position="52"/>
    </location>
</feature>